<proteinExistence type="predicted"/>
<protein>
    <submittedName>
        <fullName evidence="1">Uncharacterized protein</fullName>
    </submittedName>
</protein>
<sequence>MQFIISWSIQKLQHSLNHKGEGGVGKVKGINRWKLIGFTFESSESINSESYTYIRPTCTIYWGMGKQ</sequence>
<name>A0A9E7FFX1_9LILI</name>
<reference evidence="1" key="1">
    <citation type="submission" date="2022-05" db="EMBL/GenBank/DDBJ databases">
        <title>The Musa troglodytarum L. genome provides insights into the mechanism of non-climacteric behaviour and enrichment of carotenoids.</title>
        <authorList>
            <person name="Wang J."/>
        </authorList>
    </citation>
    <scope>NUCLEOTIDE SEQUENCE</scope>
    <source>
        <tissue evidence="1">Leaf</tissue>
    </source>
</reference>
<evidence type="ECO:0000313" key="1">
    <source>
        <dbReference type="EMBL" id="URD94793.1"/>
    </source>
</evidence>
<accession>A0A9E7FFX1</accession>
<gene>
    <name evidence="1" type="ORF">MUK42_35991</name>
</gene>
<dbReference type="EMBL" id="CP097506">
    <property type="protein sequence ID" value="URD94793.1"/>
    <property type="molecule type" value="Genomic_DNA"/>
</dbReference>
<dbReference type="Proteomes" id="UP001055439">
    <property type="component" value="Chromosome 4"/>
</dbReference>
<dbReference type="AlphaFoldDB" id="A0A9E7FFX1"/>
<organism evidence="1 2">
    <name type="scientific">Musa troglodytarum</name>
    <name type="common">fe'i banana</name>
    <dbReference type="NCBI Taxonomy" id="320322"/>
    <lineage>
        <taxon>Eukaryota</taxon>
        <taxon>Viridiplantae</taxon>
        <taxon>Streptophyta</taxon>
        <taxon>Embryophyta</taxon>
        <taxon>Tracheophyta</taxon>
        <taxon>Spermatophyta</taxon>
        <taxon>Magnoliopsida</taxon>
        <taxon>Liliopsida</taxon>
        <taxon>Zingiberales</taxon>
        <taxon>Musaceae</taxon>
        <taxon>Musa</taxon>
    </lineage>
</organism>
<keyword evidence="2" id="KW-1185">Reference proteome</keyword>
<evidence type="ECO:0000313" key="2">
    <source>
        <dbReference type="Proteomes" id="UP001055439"/>
    </source>
</evidence>